<comment type="caution">
    <text evidence="8">The sequence shown here is derived from an EMBL/GenBank/DDBJ whole genome shotgun (WGS) entry which is preliminary data.</text>
</comment>
<dbReference type="RefSeq" id="WP_062694589.1">
    <property type="nucleotide sequence ID" value="NZ_BQNN01000001.1"/>
</dbReference>
<evidence type="ECO:0000256" key="4">
    <source>
        <dbReference type="ARBA" id="ARBA00023315"/>
    </source>
</evidence>
<dbReference type="SUPFAM" id="SSF55729">
    <property type="entry name" value="Acyl-CoA N-acyltransferases (Nat)"/>
    <property type="match status" value="1"/>
</dbReference>
<accession>A0A0P0FC52</accession>
<evidence type="ECO:0000313" key="10">
    <source>
        <dbReference type="Proteomes" id="UP000440614"/>
    </source>
</evidence>
<dbReference type="Pfam" id="PF13508">
    <property type="entry name" value="Acetyltransf_7"/>
    <property type="match status" value="1"/>
</dbReference>
<evidence type="ECO:0000259" key="6">
    <source>
        <dbReference type="Pfam" id="PF13508"/>
    </source>
</evidence>
<dbReference type="EMBL" id="QSJP01000014">
    <property type="protein sequence ID" value="RHD86529.1"/>
    <property type="molecule type" value="Genomic_DNA"/>
</dbReference>
<proteinExistence type="predicted"/>
<evidence type="ECO:0000256" key="1">
    <source>
        <dbReference type="ARBA" id="ARBA00022491"/>
    </source>
</evidence>
<dbReference type="Proteomes" id="UP000284785">
    <property type="component" value="Unassembled WGS sequence"/>
</dbReference>
<keyword evidence="3 8" id="KW-0808">Transferase</keyword>
<dbReference type="PANTHER" id="PTHR36449:SF1">
    <property type="entry name" value="ACETYLTRANSFERASE"/>
    <property type="match status" value="1"/>
</dbReference>
<organism evidence="8 9">
    <name type="scientific">Bacteroides thetaiotaomicron</name>
    <dbReference type="NCBI Taxonomy" id="818"/>
    <lineage>
        <taxon>Bacteria</taxon>
        <taxon>Pseudomonadati</taxon>
        <taxon>Bacteroidota</taxon>
        <taxon>Bacteroidia</taxon>
        <taxon>Bacteroidales</taxon>
        <taxon>Bacteroidaceae</taxon>
        <taxon>Bacteroides</taxon>
    </lineage>
</organism>
<evidence type="ECO:0000313" key="9">
    <source>
        <dbReference type="Proteomes" id="UP000284785"/>
    </source>
</evidence>
<sequence length="211" mass="24272">MGFLFEKCTFAVLDEDTIKECDPFSCGHQDLDDFFHNDAPLYNAQLLGKSYCFRSDKKPSDIVCAFTVSNDSIRVNILPNSREKKVQKDIPRAKQMRRYPGVLIGRLGINKEYKHQGIGSDLMTFIKSWFIDAGNKTGCRFLIVDAYNENIPLNYYLKNGFKYLFSTEAQEVEYTGFETGTHLKTRLMYFDLIDIIPYPNNSSKDAIDGNY</sequence>
<dbReference type="PANTHER" id="PTHR36449">
    <property type="entry name" value="ACETYLTRANSFERASE-RELATED"/>
    <property type="match status" value="1"/>
</dbReference>
<evidence type="ECO:0000313" key="7">
    <source>
        <dbReference type="EMBL" id="KAB4313782.1"/>
    </source>
</evidence>
<evidence type="ECO:0000256" key="3">
    <source>
        <dbReference type="ARBA" id="ARBA00022679"/>
    </source>
</evidence>
<protein>
    <submittedName>
        <fullName evidence="7 8">N-acetyltransferase</fullName>
    </submittedName>
</protein>
<dbReference type="CDD" id="cd04301">
    <property type="entry name" value="NAT_SF"/>
    <property type="match status" value="1"/>
</dbReference>
<dbReference type="EMBL" id="WCSY01000008">
    <property type="protein sequence ID" value="KAB4313782.1"/>
    <property type="molecule type" value="Genomic_DNA"/>
</dbReference>
<dbReference type="GO" id="GO:0016747">
    <property type="term" value="F:acyltransferase activity, transferring groups other than amino-acyl groups"/>
    <property type="evidence" value="ECO:0007669"/>
    <property type="project" value="InterPro"/>
</dbReference>
<feature type="domain" description="N-acetyltransferase" evidence="6">
    <location>
        <begin position="105"/>
        <end position="162"/>
    </location>
</feature>
<reference evidence="7 10" key="2">
    <citation type="journal article" date="2019" name="Nat. Med.">
        <title>A library of human gut bacterial isolates paired with longitudinal multiomics data enables mechanistic microbiome research.</title>
        <authorList>
            <person name="Poyet M."/>
            <person name="Groussin M."/>
            <person name="Gibbons S.M."/>
            <person name="Avila-Pacheco J."/>
            <person name="Jiang X."/>
            <person name="Kearney S.M."/>
            <person name="Perrotta A.R."/>
            <person name="Berdy B."/>
            <person name="Zhao S."/>
            <person name="Lieberman T.D."/>
            <person name="Swanson P.K."/>
            <person name="Smith M."/>
            <person name="Roesemann S."/>
            <person name="Alexander J.E."/>
            <person name="Rich S.A."/>
            <person name="Livny J."/>
            <person name="Vlamakis H."/>
            <person name="Clish C."/>
            <person name="Bullock K."/>
            <person name="Deik A."/>
            <person name="Scott J."/>
            <person name="Pierce K.A."/>
            <person name="Xavier R.J."/>
            <person name="Alm E.J."/>
        </authorList>
    </citation>
    <scope>NUCLEOTIDE SEQUENCE [LARGE SCALE GENOMIC DNA]</scope>
    <source>
        <strain evidence="7 10">BIOML-A188</strain>
    </source>
</reference>
<dbReference type="KEGG" id="btho:Btheta7330_00974"/>
<keyword evidence="2" id="KW-1277">Toxin-antitoxin system</keyword>
<keyword evidence="1" id="KW-0678">Repressor</keyword>
<name>A0A0P0FC52_BACT4</name>
<evidence type="ECO:0000313" key="8">
    <source>
        <dbReference type="EMBL" id="RHD86529.1"/>
    </source>
</evidence>
<dbReference type="Proteomes" id="UP000440614">
    <property type="component" value="Unassembled WGS sequence"/>
</dbReference>
<dbReference type="InterPro" id="IPR016181">
    <property type="entry name" value="Acyl_CoA_acyltransferase"/>
</dbReference>
<comment type="catalytic activity">
    <reaction evidence="5">
        <text>glycyl-tRNA(Gly) + acetyl-CoA = N-acetylglycyl-tRNA(Gly) + CoA + H(+)</text>
        <dbReference type="Rhea" id="RHEA:81867"/>
        <dbReference type="Rhea" id="RHEA-COMP:9683"/>
        <dbReference type="Rhea" id="RHEA-COMP:19766"/>
        <dbReference type="ChEBI" id="CHEBI:15378"/>
        <dbReference type="ChEBI" id="CHEBI:57287"/>
        <dbReference type="ChEBI" id="CHEBI:57288"/>
        <dbReference type="ChEBI" id="CHEBI:78522"/>
        <dbReference type="ChEBI" id="CHEBI:232036"/>
    </reaction>
</comment>
<reference evidence="8 9" key="1">
    <citation type="submission" date="2018-08" db="EMBL/GenBank/DDBJ databases">
        <title>A genome reference for cultivated species of the human gut microbiota.</title>
        <authorList>
            <person name="Zou Y."/>
            <person name="Xue W."/>
            <person name="Luo G."/>
        </authorList>
    </citation>
    <scope>NUCLEOTIDE SEQUENCE [LARGE SCALE GENOMIC DNA]</scope>
    <source>
        <strain evidence="8 9">AM30-26</strain>
    </source>
</reference>
<gene>
    <name evidence="8" type="ORF">DW780_15860</name>
    <name evidence="7" type="ORF">GAO51_09300</name>
</gene>
<dbReference type="InterPro" id="IPR000182">
    <property type="entry name" value="GNAT_dom"/>
</dbReference>
<evidence type="ECO:0000256" key="5">
    <source>
        <dbReference type="ARBA" id="ARBA00049880"/>
    </source>
</evidence>
<evidence type="ECO:0000256" key="2">
    <source>
        <dbReference type="ARBA" id="ARBA00022649"/>
    </source>
</evidence>
<keyword evidence="4" id="KW-0012">Acyltransferase</keyword>
<dbReference type="AlphaFoldDB" id="A0A0P0FC52"/>
<dbReference type="Gene3D" id="3.40.630.30">
    <property type="match status" value="1"/>
</dbReference>